<feature type="transmembrane region" description="Helical" evidence="1">
    <location>
        <begin position="105"/>
        <end position="123"/>
    </location>
</feature>
<dbReference type="InterPro" id="IPR038765">
    <property type="entry name" value="Papain-like_cys_pep_sf"/>
</dbReference>
<gene>
    <name evidence="3" type="ORF">EV688_107101</name>
</gene>
<keyword evidence="1" id="KW-1133">Transmembrane helix</keyword>
<dbReference type="SUPFAM" id="SSF54001">
    <property type="entry name" value="Cysteine proteinases"/>
    <property type="match status" value="1"/>
</dbReference>
<feature type="transmembrane region" description="Helical" evidence="1">
    <location>
        <begin position="552"/>
        <end position="574"/>
    </location>
</feature>
<reference evidence="3 4" key="1">
    <citation type="submission" date="2019-03" db="EMBL/GenBank/DDBJ databases">
        <title>Genomic Encyclopedia of Type Strains, Phase IV (KMG-IV): sequencing the most valuable type-strain genomes for metagenomic binning, comparative biology and taxonomic classification.</title>
        <authorList>
            <person name="Goeker M."/>
        </authorList>
    </citation>
    <scope>NUCLEOTIDE SEQUENCE [LARGE SCALE GENOMIC DNA]</scope>
    <source>
        <strain evidence="3 4">DSM 23344</strain>
    </source>
</reference>
<protein>
    <submittedName>
        <fullName evidence="3">Uncharacterized protein DUF4129</fullName>
    </submittedName>
</protein>
<evidence type="ECO:0000256" key="1">
    <source>
        <dbReference type="SAM" id="Phobius"/>
    </source>
</evidence>
<dbReference type="InterPro" id="IPR025403">
    <property type="entry name" value="TgpA-like_C"/>
</dbReference>
<feature type="transmembrane region" description="Helical" evidence="1">
    <location>
        <begin position="30"/>
        <end position="47"/>
    </location>
</feature>
<dbReference type="Pfam" id="PF01841">
    <property type="entry name" value="Transglut_core"/>
    <property type="match status" value="1"/>
</dbReference>
<feature type="domain" description="Transglutaminase-like" evidence="2">
    <location>
        <begin position="402"/>
        <end position="473"/>
    </location>
</feature>
<dbReference type="InterPro" id="IPR021878">
    <property type="entry name" value="TgpA_N"/>
</dbReference>
<feature type="transmembrane region" description="Helical" evidence="1">
    <location>
        <begin position="59"/>
        <end position="76"/>
    </location>
</feature>
<evidence type="ECO:0000313" key="3">
    <source>
        <dbReference type="EMBL" id="TCO75683.1"/>
    </source>
</evidence>
<dbReference type="RefSeq" id="WP_117317741.1">
    <property type="nucleotide sequence ID" value="NZ_QQSW01000009.1"/>
</dbReference>
<organism evidence="3 4">
    <name type="scientific">Chromatocurvus halotolerans</name>
    <dbReference type="NCBI Taxonomy" id="1132028"/>
    <lineage>
        <taxon>Bacteria</taxon>
        <taxon>Pseudomonadati</taxon>
        <taxon>Pseudomonadota</taxon>
        <taxon>Gammaproteobacteria</taxon>
        <taxon>Cellvibrionales</taxon>
        <taxon>Halieaceae</taxon>
        <taxon>Chromatocurvus</taxon>
    </lineage>
</organism>
<dbReference type="InterPro" id="IPR052901">
    <property type="entry name" value="Bact_TGase-like"/>
</dbReference>
<comment type="caution">
    <text evidence="3">The sequence shown here is derived from an EMBL/GenBank/DDBJ whole genome shotgun (WGS) entry which is preliminary data.</text>
</comment>
<dbReference type="OrthoDB" id="9804872at2"/>
<accession>A0A4R2KPP3</accession>
<proteinExistence type="predicted"/>
<dbReference type="SMART" id="SM00460">
    <property type="entry name" value="TGc"/>
    <property type="match status" value="1"/>
</dbReference>
<feature type="transmembrane region" description="Helical" evidence="1">
    <location>
        <begin position="159"/>
        <end position="180"/>
    </location>
</feature>
<keyword evidence="4" id="KW-1185">Reference proteome</keyword>
<sequence length="667" mass="75285">MKSADLIPRNALAWIIAAQLLLLLPHVLRLPLWIVLLYGAAFFWRLQIYRGRSAVPNRWLKLLFIGASMAGIAASYGSVIGLEPTVALLLVAFALKLLESVARKDGYVVIFLGFFICITEFLFSQDLLIVIYSAVVVWVLTTALIALHRSAAIDDTGPMRLAAVMLLQAVPLMLVLFFLFPRIGPLWNVPIKTQAAKTGVSDMLRPGDISSLAQSSDVAFRASFAREVPPVSSLYWRGLVMSRIDEGAWRTVSYFETPPAERRAPPVEKTGESLDYSVIIEPTQQQWLYGLRYAEARQGGILQLPDYRLLNPVVLEQEFRYRVRSWPEAALGRDISPWRRRLETQLPEGSNPRTRALAESLYRDTGNDAEYVQRVLALFRQQPFRYTLQPPLLDNNSMDQFLLETRAGFCEHYAYAFAVLMRAVGVPARVVSGYQGGEINPVNGTVIVHQFDAHAWNEVWLEDRGWVRVDPTAAVSPARIEFGLENAMREEGSFLSSSLLSPLRYRGISWINALRLRYDAVTYQWQSWVVGFDGQQQIDVLRGVFGEINARLFVGVMLASFGSMLGLVAASLFLRNRQGRHRDPALRHIRLLQTRLRRIGFDLRPGESPGAMGRRAAERFPGASDDLRAIARLADAALYRPLGSEQRGKMQRSLRRQVRRLRLHPGR</sequence>
<keyword evidence="1" id="KW-0812">Transmembrane</keyword>
<name>A0A4R2KPP3_9GAMM</name>
<dbReference type="Pfam" id="PF11992">
    <property type="entry name" value="TgpA_N"/>
    <property type="match status" value="1"/>
</dbReference>
<dbReference type="EMBL" id="SLWX01000007">
    <property type="protein sequence ID" value="TCO75683.1"/>
    <property type="molecule type" value="Genomic_DNA"/>
</dbReference>
<evidence type="ECO:0000259" key="2">
    <source>
        <dbReference type="SMART" id="SM00460"/>
    </source>
</evidence>
<dbReference type="Gene3D" id="3.10.620.30">
    <property type="match status" value="1"/>
</dbReference>
<dbReference type="PANTHER" id="PTHR42736">
    <property type="entry name" value="PROTEIN-GLUTAMINE GAMMA-GLUTAMYLTRANSFERASE"/>
    <property type="match status" value="1"/>
</dbReference>
<keyword evidence="1" id="KW-0472">Membrane</keyword>
<dbReference type="Pfam" id="PF13559">
    <property type="entry name" value="DUF4129"/>
    <property type="match status" value="1"/>
</dbReference>
<evidence type="ECO:0000313" key="4">
    <source>
        <dbReference type="Proteomes" id="UP000294980"/>
    </source>
</evidence>
<dbReference type="AlphaFoldDB" id="A0A4R2KPP3"/>
<dbReference type="PANTHER" id="PTHR42736:SF1">
    <property type="entry name" value="PROTEIN-GLUTAMINE GAMMA-GLUTAMYLTRANSFERASE"/>
    <property type="match status" value="1"/>
</dbReference>
<dbReference type="Proteomes" id="UP000294980">
    <property type="component" value="Unassembled WGS sequence"/>
</dbReference>
<dbReference type="InterPro" id="IPR002931">
    <property type="entry name" value="Transglutaminase-like"/>
</dbReference>
<feature type="transmembrane region" description="Helical" evidence="1">
    <location>
        <begin position="129"/>
        <end position="147"/>
    </location>
</feature>